<keyword evidence="7 9" id="KW-0663">Pyridoxal phosphate</keyword>
<dbReference type="InterPro" id="IPR015422">
    <property type="entry name" value="PyrdxlP-dep_Trfase_small"/>
</dbReference>
<dbReference type="InterPro" id="IPR004839">
    <property type="entry name" value="Aminotransferase_I/II_large"/>
</dbReference>
<sequence>MSRFWSELAGNLTPYVPGEQPQGTRLVKLNTNESPYGPAPGVLAAITATTDDQLRRYPDPQANELRAAWAAREGLAADEVFLGNGSDEVLAHAFQALLKHAEPVLFPDISYSFYPVWCELYDVEFRTIPLAQDFSIKPGDYAQRCGGIIIPNPNAPTGILLSLEQIREILISQPDVVVVIDEAYIDFGGESATSLIPRHDNLLVVQTASKSRSLAGLRVGAAFGHRDLIAGLERVKDSFNSYPLDNIAQRAALASLADESWFSASCQRVISTRERVALRLLGMGFEVLPSKANFVFVRHASRDAAELFSALRERQVIVRYFNKPRIDQFLRISIGTDAEMDALLEALEAILAA</sequence>
<evidence type="ECO:0000313" key="11">
    <source>
        <dbReference type="EMBL" id="KAA1188135.1"/>
    </source>
</evidence>
<keyword evidence="6 9" id="KW-0808">Transferase</keyword>
<evidence type="ECO:0000256" key="8">
    <source>
        <dbReference type="ARBA" id="ARBA00047481"/>
    </source>
</evidence>
<keyword evidence="5 9" id="KW-0032">Aminotransferase</keyword>
<dbReference type="UniPathway" id="UPA00031">
    <property type="reaction ID" value="UER00012"/>
</dbReference>
<reference evidence="11 12" key="1">
    <citation type="submission" date="2019-09" db="EMBL/GenBank/DDBJ databases">
        <authorList>
            <person name="Chen X.-Y."/>
        </authorList>
    </citation>
    <scope>NUCLEOTIDE SEQUENCE [LARGE SCALE GENOMIC DNA]</scope>
    <source>
        <strain evidence="11 12">NY5</strain>
    </source>
</reference>
<dbReference type="Gene3D" id="3.40.640.10">
    <property type="entry name" value="Type I PLP-dependent aspartate aminotransferase-like (Major domain)"/>
    <property type="match status" value="1"/>
</dbReference>
<dbReference type="InterPro" id="IPR015424">
    <property type="entry name" value="PyrdxlP-dep_Trfase"/>
</dbReference>
<evidence type="ECO:0000256" key="2">
    <source>
        <dbReference type="ARBA" id="ARBA00005011"/>
    </source>
</evidence>
<dbReference type="HAMAP" id="MF_01023">
    <property type="entry name" value="HisC_aminotrans_2"/>
    <property type="match status" value="1"/>
</dbReference>
<dbReference type="InterPro" id="IPR015421">
    <property type="entry name" value="PyrdxlP-dep_Trfase_major"/>
</dbReference>
<dbReference type="InterPro" id="IPR050106">
    <property type="entry name" value="HistidinolP_aminotransfase"/>
</dbReference>
<comment type="catalytic activity">
    <reaction evidence="8 9">
        <text>L-histidinol phosphate + 2-oxoglutarate = 3-(imidazol-4-yl)-2-oxopropyl phosphate + L-glutamate</text>
        <dbReference type="Rhea" id="RHEA:23744"/>
        <dbReference type="ChEBI" id="CHEBI:16810"/>
        <dbReference type="ChEBI" id="CHEBI:29985"/>
        <dbReference type="ChEBI" id="CHEBI:57766"/>
        <dbReference type="ChEBI" id="CHEBI:57980"/>
        <dbReference type="EC" id="2.6.1.9"/>
    </reaction>
</comment>
<evidence type="ECO:0000256" key="4">
    <source>
        <dbReference type="ARBA" id="ARBA00011738"/>
    </source>
</evidence>
<dbReference type="CDD" id="cd00609">
    <property type="entry name" value="AAT_like"/>
    <property type="match status" value="1"/>
</dbReference>
<keyword evidence="9" id="KW-0028">Amino-acid biosynthesis</keyword>
<dbReference type="SUPFAM" id="SSF53383">
    <property type="entry name" value="PLP-dependent transferases"/>
    <property type="match status" value="1"/>
</dbReference>
<dbReference type="RefSeq" id="WP_149613055.1">
    <property type="nucleotide sequence ID" value="NZ_VTUX01000011.1"/>
</dbReference>
<evidence type="ECO:0000256" key="1">
    <source>
        <dbReference type="ARBA" id="ARBA00001933"/>
    </source>
</evidence>
<dbReference type="NCBIfam" id="TIGR01141">
    <property type="entry name" value="hisC"/>
    <property type="match status" value="1"/>
</dbReference>
<comment type="pathway">
    <text evidence="2 9">Amino-acid biosynthesis; L-histidine biosynthesis; L-histidine from 5-phospho-alpha-D-ribose 1-diphosphate: step 7/9.</text>
</comment>
<dbReference type="GO" id="GO:0000105">
    <property type="term" value="P:L-histidine biosynthetic process"/>
    <property type="evidence" value="ECO:0007669"/>
    <property type="project" value="UniProtKB-UniRule"/>
</dbReference>
<dbReference type="EC" id="2.6.1.9" evidence="9"/>
<evidence type="ECO:0000256" key="7">
    <source>
        <dbReference type="ARBA" id="ARBA00022898"/>
    </source>
</evidence>
<dbReference type="InterPro" id="IPR005861">
    <property type="entry name" value="HisP_aminotrans"/>
</dbReference>
<comment type="similarity">
    <text evidence="3 9">Belongs to the class-II pyridoxal-phosphate-dependent aminotransferase family. Histidinol-phosphate aminotransferase subfamily.</text>
</comment>
<evidence type="ECO:0000256" key="3">
    <source>
        <dbReference type="ARBA" id="ARBA00007970"/>
    </source>
</evidence>
<keyword evidence="9" id="KW-0368">Histidine biosynthesis</keyword>
<proteinExistence type="inferred from homology"/>
<comment type="cofactor">
    <cofactor evidence="1 9">
        <name>pyridoxal 5'-phosphate</name>
        <dbReference type="ChEBI" id="CHEBI:597326"/>
    </cofactor>
</comment>
<dbReference type="AlphaFoldDB" id="A0A5B0WPH5"/>
<protein>
    <recommendedName>
        <fullName evidence="9">Histidinol-phosphate aminotransferase</fullName>
        <ecNumber evidence="9">2.6.1.9</ecNumber>
    </recommendedName>
    <alternativeName>
        <fullName evidence="9">Imidazole acetol-phosphate transaminase</fullName>
    </alternativeName>
</protein>
<feature type="modified residue" description="N6-(pyridoxal phosphate)lysine" evidence="9">
    <location>
        <position position="210"/>
    </location>
</feature>
<gene>
    <name evidence="9" type="primary">hisC</name>
    <name evidence="11" type="ORF">F0M18_19030</name>
</gene>
<evidence type="ECO:0000256" key="6">
    <source>
        <dbReference type="ARBA" id="ARBA00022679"/>
    </source>
</evidence>
<keyword evidence="12" id="KW-1185">Reference proteome</keyword>
<dbReference type="PANTHER" id="PTHR43643">
    <property type="entry name" value="HISTIDINOL-PHOSPHATE AMINOTRANSFERASE 2"/>
    <property type="match status" value="1"/>
</dbReference>
<evidence type="ECO:0000256" key="9">
    <source>
        <dbReference type="HAMAP-Rule" id="MF_01023"/>
    </source>
</evidence>
<accession>A0A5B0WPH5</accession>
<evidence type="ECO:0000313" key="12">
    <source>
        <dbReference type="Proteomes" id="UP000323708"/>
    </source>
</evidence>
<dbReference type="EMBL" id="VTUX01000011">
    <property type="protein sequence ID" value="KAA1188135.1"/>
    <property type="molecule type" value="Genomic_DNA"/>
</dbReference>
<evidence type="ECO:0000256" key="5">
    <source>
        <dbReference type="ARBA" id="ARBA00022576"/>
    </source>
</evidence>
<comment type="subunit">
    <text evidence="4 9">Homodimer.</text>
</comment>
<dbReference type="Pfam" id="PF00155">
    <property type="entry name" value="Aminotran_1_2"/>
    <property type="match status" value="1"/>
</dbReference>
<dbReference type="Proteomes" id="UP000323708">
    <property type="component" value="Unassembled WGS sequence"/>
</dbReference>
<dbReference type="Gene3D" id="3.90.1150.10">
    <property type="entry name" value="Aspartate Aminotransferase, domain 1"/>
    <property type="match status" value="1"/>
</dbReference>
<dbReference type="PANTHER" id="PTHR43643:SF3">
    <property type="entry name" value="HISTIDINOL-PHOSPHATE AMINOTRANSFERASE"/>
    <property type="match status" value="1"/>
</dbReference>
<organism evidence="11 12">
    <name type="scientific">Pseudohalioglobus sediminis</name>
    <dbReference type="NCBI Taxonomy" id="2606449"/>
    <lineage>
        <taxon>Bacteria</taxon>
        <taxon>Pseudomonadati</taxon>
        <taxon>Pseudomonadota</taxon>
        <taxon>Gammaproteobacteria</taxon>
        <taxon>Cellvibrionales</taxon>
        <taxon>Halieaceae</taxon>
        <taxon>Pseudohalioglobus</taxon>
    </lineage>
</organism>
<name>A0A5B0WPH5_9GAMM</name>
<evidence type="ECO:0000259" key="10">
    <source>
        <dbReference type="Pfam" id="PF00155"/>
    </source>
</evidence>
<feature type="domain" description="Aminotransferase class I/classII large" evidence="10">
    <location>
        <begin position="26"/>
        <end position="347"/>
    </location>
</feature>
<dbReference type="GO" id="GO:0030170">
    <property type="term" value="F:pyridoxal phosphate binding"/>
    <property type="evidence" value="ECO:0007669"/>
    <property type="project" value="InterPro"/>
</dbReference>
<dbReference type="GO" id="GO:0004400">
    <property type="term" value="F:histidinol-phosphate transaminase activity"/>
    <property type="evidence" value="ECO:0007669"/>
    <property type="project" value="UniProtKB-UniRule"/>
</dbReference>
<comment type="caution">
    <text evidence="11">The sequence shown here is derived from an EMBL/GenBank/DDBJ whole genome shotgun (WGS) entry which is preliminary data.</text>
</comment>